<dbReference type="AlphaFoldDB" id="A0A179F242"/>
<proteinExistence type="predicted"/>
<dbReference type="EMBL" id="LSBH01000039">
    <property type="protein sequence ID" value="OAQ59498.1"/>
    <property type="molecule type" value="Genomic_DNA"/>
</dbReference>
<gene>
    <name evidence="1" type="ORF">VFPBJ_11610</name>
</gene>
<comment type="caution">
    <text evidence="1">The sequence shown here is derived from an EMBL/GenBank/DDBJ whole genome shotgun (WGS) entry which is preliminary data.</text>
</comment>
<accession>A0A179F242</accession>
<name>A0A179F242_PURLI</name>
<sequence>MHLGNHSPRKGPLREDVRMPGPCYLHHKRVGPSSAPQELGRGINLQLLSKAPHLYQPATTRLSSVCMRIFPVIEGRLPLNGMLDADRRLVIVRLSRGPVGIRYEGQSRMLGPELASWRGMGIVTGWMDTGLCRC</sequence>
<evidence type="ECO:0000313" key="2">
    <source>
        <dbReference type="Proteomes" id="UP000078240"/>
    </source>
</evidence>
<dbReference type="Proteomes" id="UP000078240">
    <property type="component" value="Unassembled WGS sequence"/>
</dbReference>
<evidence type="ECO:0000313" key="1">
    <source>
        <dbReference type="EMBL" id="OAQ59498.1"/>
    </source>
</evidence>
<protein>
    <submittedName>
        <fullName evidence="1">Uncharacterized protein</fullName>
    </submittedName>
</protein>
<organism evidence="1 2">
    <name type="scientific">Purpureocillium lilacinum</name>
    <name type="common">Paecilomyces lilacinus</name>
    <dbReference type="NCBI Taxonomy" id="33203"/>
    <lineage>
        <taxon>Eukaryota</taxon>
        <taxon>Fungi</taxon>
        <taxon>Dikarya</taxon>
        <taxon>Ascomycota</taxon>
        <taxon>Pezizomycotina</taxon>
        <taxon>Sordariomycetes</taxon>
        <taxon>Hypocreomycetidae</taxon>
        <taxon>Hypocreales</taxon>
        <taxon>Ophiocordycipitaceae</taxon>
        <taxon>Purpureocillium</taxon>
    </lineage>
</organism>
<reference evidence="1 2" key="1">
    <citation type="submission" date="2016-01" db="EMBL/GenBank/DDBJ databases">
        <title>Biosynthesis of antibiotic leucinostatins and their inhibition on Phytophthora in bio-control Purpureocillium lilacinum.</title>
        <authorList>
            <person name="Wang G."/>
            <person name="Liu Z."/>
            <person name="Lin R."/>
            <person name="Li E."/>
            <person name="Mao Z."/>
            <person name="Ling J."/>
            <person name="Yin W."/>
            <person name="Xie B."/>
        </authorList>
    </citation>
    <scope>NUCLEOTIDE SEQUENCE [LARGE SCALE GENOMIC DNA]</scope>
    <source>
        <strain evidence="1">PLBJ-1</strain>
    </source>
</reference>